<reference evidence="2" key="2">
    <citation type="submission" date="2020-11" db="EMBL/GenBank/DDBJ databases">
        <authorList>
            <person name="McCartney M.A."/>
            <person name="Auch B."/>
            <person name="Kono T."/>
            <person name="Mallez S."/>
            <person name="Becker A."/>
            <person name="Gohl D.M."/>
            <person name="Silverstein K.A.T."/>
            <person name="Koren S."/>
            <person name="Bechman K.B."/>
            <person name="Herman A."/>
            <person name="Abrahante J.E."/>
            <person name="Garbe J."/>
        </authorList>
    </citation>
    <scope>NUCLEOTIDE SEQUENCE</scope>
    <source>
        <strain evidence="2">Duluth1</strain>
        <tissue evidence="2">Whole animal</tissue>
    </source>
</reference>
<name>A0A9D4CR53_DREPO</name>
<keyword evidence="1" id="KW-0175">Coiled coil</keyword>
<comment type="caution">
    <text evidence="2">The sequence shown here is derived from an EMBL/GenBank/DDBJ whole genome shotgun (WGS) entry which is preliminary data.</text>
</comment>
<protein>
    <submittedName>
        <fullName evidence="2">Uncharacterized protein</fullName>
    </submittedName>
</protein>
<proteinExistence type="predicted"/>
<feature type="coiled-coil region" evidence="1">
    <location>
        <begin position="5"/>
        <end position="39"/>
    </location>
</feature>
<evidence type="ECO:0000256" key="1">
    <source>
        <dbReference type="SAM" id="Coils"/>
    </source>
</evidence>
<evidence type="ECO:0000313" key="3">
    <source>
        <dbReference type="Proteomes" id="UP000828390"/>
    </source>
</evidence>
<organism evidence="2 3">
    <name type="scientific">Dreissena polymorpha</name>
    <name type="common">Zebra mussel</name>
    <name type="synonym">Mytilus polymorpha</name>
    <dbReference type="NCBI Taxonomy" id="45954"/>
    <lineage>
        <taxon>Eukaryota</taxon>
        <taxon>Metazoa</taxon>
        <taxon>Spiralia</taxon>
        <taxon>Lophotrochozoa</taxon>
        <taxon>Mollusca</taxon>
        <taxon>Bivalvia</taxon>
        <taxon>Autobranchia</taxon>
        <taxon>Heteroconchia</taxon>
        <taxon>Euheterodonta</taxon>
        <taxon>Imparidentia</taxon>
        <taxon>Neoheterodontei</taxon>
        <taxon>Myida</taxon>
        <taxon>Dreissenoidea</taxon>
        <taxon>Dreissenidae</taxon>
        <taxon>Dreissena</taxon>
    </lineage>
</organism>
<reference evidence="2" key="1">
    <citation type="journal article" date="2019" name="bioRxiv">
        <title>The Genome of the Zebra Mussel, Dreissena polymorpha: A Resource for Invasive Species Research.</title>
        <authorList>
            <person name="McCartney M.A."/>
            <person name="Auch B."/>
            <person name="Kono T."/>
            <person name="Mallez S."/>
            <person name="Zhang Y."/>
            <person name="Obille A."/>
            <person name="Becker A."/>
            <person name="Abrahante J.E."/>
            <person name="Garbe J."/>
            <person name="Badalamenti J.P."/>
            <person name="Herman A."/>
            <person name="Mangelson H."/>
            <person name="Liachko I."/>
            <person name="Sullivan S."/>
            <person name="Sone E.D."/>
            <person name="Koren S."/>
            <person name="Silverstein K.A.T."/>
            <person name="Beckman K.B."/>
            <person name="Gohl D.M."/>
        </authorList>
    </citation>
    <scope>NUCLEOTIDE SEQUENCE</scope>
    <source>
        <strain evidence="2">Duluth1</strain>
        <tissue evidence="2">Whole animal</tissue>
    </source>
</reference>
<sequence>MKARYEQASGRILTQEQLLNRIRNELDDHTNTIESMIQAITNCKNRLSKIALRPNRLKMNDYIDLADDRKREALEENGYIECGSALNKLKERNTILQVVDKFLNKASYVMNVNPERKSEGKDIFKRLANIFKDSLNIVVENIRFSM</sequence>
<dbReference type="EMBL" id="JAIWYP010000012">
    <property type="protein sequence ID" value="KAH3730144.1"/>
    <property type="molecule type" value="Genomic_DNA"/>
</dbReference>
<dbReference type="Proteomes" id="UP000828390">
    <property type="component" value="Unassembled WGS sequence"/>
</dbReference>
<keyword evidence="3" id="KW-1185">Reference proteome</keyword>
<evidence type="ECO:0000313" key="2">
    <source>
        <dbReference type="EMBL" id="KAH3730144.1"/>
    </source>
</evidence>
<dbReference type="AlphaFoldDB" id="A0A9D4CR53"/>
<accession>A0A9D4CR53</accession>
<gene>
    <name evidence="2" type="ORF">DPMN_056125</name>
</gene>